<sequence>MSALNFRAILAGAFGAGASCFAKLSFDSNSNLALAMRNICYSRIESVDESDTYNICEASSSLTRGLTLLLMVGCNVLMVGTFVEGMTQSGSTIATALSTGSNFVLSAVFGILIFKEVVNYAWVVGFSMILLGVGLLSTIKAKK</sequence>
<comment type="caution">
    <text evidence="2">The sequence shown here is derived from an EMBL/GenBank/DDBJ whole genome shotgun (WGS) entry which is preliminary data.</text>
</comment>
<dbReference type="Gene3D" id="1.10.3730.20">
    <property type="match status" value="1"/>
</dbReference>
<dbReference type="InterPro" id="IPR039632">
    <property type="entry name" value="TMEM42"/>
</dbReference>
<keyword evidence="3" id="KW-1185">Reference proteome</keyword>
<reference evidence="2 3" key="1">
    <citation type="journal article" date="2021" name="Sci. Rep.">
        <title>The genome of the diatom Chaetoceros tenuissimus carries an ancient integrated fragment of an extant virus.</title>
        <authorList>
            <person name="Hongo Y."/>
            <person name="Kimura K."/>
            <person name="Takaki Y."/>
            <person name="Yoshida Y."/>
            <person name="Baba S."/>
            <person name="Kobayashi G."/>
            <person name="Nagasaki K."/>
            <person name="Hano T."/>
            <person name="Tomaru Y."/>
        </authorList>
    </citation>
    <scope>NUCLEOTIDE SEQUENCE [LARGE SCALE GENOMIC DNA]</scope>
    <source>
        <strain evidence="2 3">NIES-3715</strain>
    </source>
</reference>
<dbReference type="SUPFAM" id="SSF103481">
    <property type="entry name" value="Multidrug resistance efflux transporter EmrE"/>
    <property type="match status" value="1"/>
</dbReference>
<evidence type="ECO:0008006" key="4">
    <source>
        <dbReference type="Google" id="ProtNLM"/>
    </source>
</evidence>
<feature type="transmembrane region" description="Helical" evidence="1">
    <location>
        <begin position="120"/>
        <end position="139"/>
    </location>
</feature>
<accession>A0AAD3DDM7</accession>
<keyword evidence="1" id="KW-0812">Transmembrane</keyword>
<dbReference type="PROSITE" id="PS51257">
    <property type="entry name" value="PROKAR_LIPOPROTEIN"/>
    <property type="match status" value="1"/>
</dbReference>
<organism evidence="2 3">
    <name type="scientific">Chaetoceros tenuissimus</name>
    <dbReference type="NCBI Taxonomy" id="426638"/>
    <lineage>
        <taxon>Eukaryota</taxon>
        <taxon>Sar</taxon>
        <taxon>Stramenopiles</taxon>
        <taxon>Ochrophyta</taxon>
        <taxon>Bacillariophyta</taxon>
        <taxon>Coscinodiscophyceae</taxon>
        <taxon>Chaetocerotophycidae</taxon>
        <taxon>Chaetocerotales</taxon>
        <taxon>Chaetocerotaceae</taxon>
        <taxon>Chaetoceros</taxon>
    </lineage>
</organism>
<dbReference type="InterPro" id="IPR037185">
    <property type="entry name" value="EmrE-like"/>
</dbReference>
<name>A0AAD3DDM7_9STRA</name>
<dbReference type="PANTHER" id="PTHR31965">
    <property type="entry name" value="TRANSMEMBRANE PROTEIN 42"/>
    <property type="match status" value="1"/>
</dbReference>
<evidence type="ECO:0000313" key="3">
    <source>
        <dbReference type="Proteomes" id="UP001054902"/>
    </source>
</evidence>
<dbReference type="AlphaFoldDB" id="A0AAD3DDM7"/>
<dbReference type="PANTHER" id="PTHR31965:SF1">
    <property type="entry name" value="TRANSMEMBRANE PROTEIN 42"/>
    <property type="match status" value="1"/>
</dbReference>
<feature type="transmembrane region" description="Helical" evidence="1">
    <location>
        <begin position="95"/>
        <end position="114"/>
    </location>
</feature>
<keyword evidence="1" id="KW-0472">Membrane</keyword>
<proteinExistence type="predicted"/>
<feature type="transmembrane region" description="Helical" evidence="1">
    <location>
        <begin position="65"/>
        <end position="83"/>
    </location>
</feature>
<evidence type="ECO:0000256" key="1">
    <source>
        <dbReference type="SAM" id="Phobius"/>
    </source>
</evidence>
<protein>
    <recommendedName>
        <fullName evidence="4">EamA domain-containing protein</fullName>
    </recommendedName>
</protein>
<gene>
    <name evidence="2" type="ORF">CTEN210_17195</name>
</gene>
<dbReference type="Proteomes" id="UP001054902">
    <property type="component" value="Unassembled WGS sequence"/>
</dbReference>
<dbReference type="EMBL" id="BLLK01000069">
    <property type="protein sequence ID" value="GFH60719.1"/>
    <property type="molecule type" value="Genomic_DNA"/>
</dbReference>
<keyword evidence="1" id="KW-1133">Transmembrane helix</keyword>
<evidence type="ECO:0000313" key="2">
    <source>
        <dbReference type="EMBL" id="GFH60719.1"/>
    </source>
</evidence>